<protein>
    <submittedName>
        <fullName evidence="6">Transcriptional regulator, TetR family</fullName>
    </submittedName>
</protein>
<dbReference type="GeneID" id="78412027"/>
<name>C8NH83_9LACT</name>
<evidence type="ECO:0000256" key="1">
    <source>
        <dbReference type="ARBA" id="ARBA00023015"/>
    </source>
</evidence>
<dbReference type="GO" id="GO:0003677">
    <property type="term" value="F:DNA binding"/>
    <property type="evidence" value="ECO:0007669"/>
    <property type="project" value="UniProtKB-UniRule"/>
</dbReference>
<proteinExistence type="predicted"/>
<feature type="DNA-binding region" description="H-T-H motif" evidence="4">
    <location>
        <begin position="28"/>
        <end position="47"/>
    </location>
</feature>
<sequence>MKKGEKRKQELLKIAYQLFIEKGYENTSVDEIIATAGIAKGTYYYYFPSKEATLEAVIELMIHEEVQRAKEVLQSSLPVSQKFIAVIAAFRPTENEAGIAKTIDATENLLMHNRVNQRITKEAIPFLVEVTKEGIEKKVFDCNHIEERVKMLLILGQQAFDEGKYTHKDVEVYIDIAEKTLGAKRGTMKFIGDIIANRKKA</sequence>
<dbReference type="eggNOG" id="COG1309">
    <property type="taxonomic scope" value="Bacteria"/>
</dbReference>
<evidence type="ECO:0000313" key="6">
    <source>
        <dbReference type="EMBL" id="EEW37060.1"/>
    </source>
</evidence>
<feature type="domain" description="HTH tetR-type" evidence="5">
    <location>
        <begin position="5"/>
        <end position="65"/>
    </location>
</feature>
<organism evidence="6 7">
    <name type="scientific">Granulicatella adiacens ATCC 49175</name>
    <dbReference type="NCBI Taxonomy" id="638301"/>
    <lineage>
        <taxon>Bacteria</taxon>
        <taxon>Bacillati</taxon>
        <taxon>Bacillota</taxon>
        <taxon>Bacilli</taxon>
        <taxon>Lactobacillales</taxon>
        <taxon>Carnobacteriaceae</taxon>
        <taxon>Granulicatella</taxon>
    </lineage>
</organism>
<comment type="caution">
    <text evidence="6">The sequence shown here is derived from an EMBL/GenBank/DDBJ whole genome shotgun (WGS) entry which is preliminary data.</text>
</comment>
<dbReference type="Gene3D" id="1.10.357.10">
    <property type="entry name" value="Tetracycline Repressor, domain 2"/>
    <property type="match status" value="1"/>
</dbReference>
<accession>C8NH83</accession>
<dbReference type="GO" id="GO:0045892">
    <property type="term" value="P:negative regulation of DNA-templated transcription"/>
    <property type="evidence" value="ECO:0007669"/>
    <property type="project" value="UniProtKB-ARBA"/>
</dbReference>
<dbReference type="PRINTS" id="PR00455">
    <property type="entry name" value="HTHTETR"/>
</dbReference>
<evidence type="ECO:0000256" key="2">
    <source>
        <dbReference type="ARBA" id="ARBA00023125"/>
    </source>
</evidence>
<dbReference type="PANTHER" id="PTHR43479">
    <property type="entry name" value="ACREF/ENVCD OPERON REPRESSOR-RELATED"/>
    <property type="match status" value="1"/>
</dbReference>
<dbReference type="AlphaFoldDB" id="C8NH83"/>
<keyword evidence="3" id="KW-0804">Transcription</keyword>
<keyword evidence="7" id="KW-1185">Reference proteome</keyword>
<dbReference type="Pfam" id="PF00440">
    <property type="entry name" value="TetR_N"/>
    <property type="match status" value="1"/>
</dbReference>
<dbReference type="PROSITE" id="PS50977">
    <property type="entry name" value="HTH_TETR_2"/>
    <property type="match status" value="1"/>
</dbReference>
<evidence type="ECO:0000313" key="7">
    <source>
        <dbReference type="Proteomes" id="UP000005926"/>
    </source>
</evidence>
<dbReference type="FunFam" id="1.10.10.60:FF:000141">
    <property type="entry name" value="TetR family transcriptional regulator"/>
    <property type="match status" value="1"/>
</dbReference>
<dbReference type="SUPFAM" id="SSF46689">
    <property type="entry name" value="Homeodomain-like"/>
    <property type="match status" value="1"/>
</dbReference>
<keyword evidence="1" id="KW-0805">Transcription regulation</keyword>
<dbReference type="EMBL" id="ACKZ01000020">
    <property type="protein sequence ID" value="EEW37060.1"/>
    <property type="molecule type" value="Genomic_DNA"/>
</dbReference>
<dbReference type="HOGENOM" id="CLU_069356_29_2_9"/>
<dbReference type="InterPro" id="IPR001647">
    <property type="entry name" value="HTH_TetR"/>
</dbReference>
<reference evidence="6 7" key="1">
    <citation type="submission" date="2009-08" db="EMBL/GenBank/DDBJ databases">
        <authorList>
            <person name="Muzny D."/>
            <person name="Qin X."/>
            <person name="Deng J."/>
            <person name="Jiang H."/>
            <person name="Liu Y."/>
            <person name="Qu J."/>
            <person name="Song X.-Z."/>
            <person name="Zhang L."/>
            <person name="Thornton R."/>
            <person name="Coyle M."/>
            <person name="Francisco L."/>
            <person name="Jackson L."/>
            <person name="Javaid M."/>
            <person name="Korchina V."/>
            <person name="Kovar C."/>
            <person name="Mata R."/>
            <person name="Mathew T."/>
            <person name="Ngo R."/>
            <person name="Nguyen L."/>
            <person name="Nguyen N."/>
            <person name="Okwuonu G."/>
            <person name="Ongeri F."/>
            <person name="Pham C."/>
            <person name="Simmons D."/>
            <person name="Wilczek-Boney K."/>
            <person name="Hale W."/>
            <person name="Jakkamsetti A."/>
            <person name="Pham P."/>
            <person name="Ruth R."/>
            <person name="San Lucas F."/>
            <person name="Warren J."/>
            <person name="Zhang J."/>
            <person name="Zhao Z."/>
            <person name="Zhou C."/>
            <person name="Zhu D."/>
            <person name="Lee S."/>
            <person name="Bess C."/>
            <person name="Blankenburg K."/>
            <person name="Forbes L."/>
            <person name="Fu Q."/>
            <person name="Gubbala S."/>
            <person name="Hirani K."/>
            <person name="Jayaseelan J.C."/>
            <person name="Lara F."/>
            <person name="Munidasa M."/>
            <person name="Palculict T."/>
            <person name="Patil S."/>
            <person name="Pu L.-L."/>
            <person name="Saada N."/>
            <person name="Tang L."/>
            <person name="Weissenberger G."/>
            <person name="Zhu Y."/>
            <person name="Hemphill L."/>
            <person name="Shang Y."/>
            <person name="Youmans B."/>
            <person name="Ayvaz T."/>
            <person name="Ross M."/>
            <person name="Santibanez J."/>
            <person name="Aqrawi P."/>
            <person name="Gross S."/>
            <person name="Joshi V."/>
            <person name="Fowler G."/>
            <person name="Nazareth L."/>
            <person name="Reid J."/>
            <person name="Worley K."/>
            <person name="Petrosino J."/>
            <person name="Highlander S."/>
            <person name="Gibbs R."/>
        </authorList>
    </citation>
    <scope>NUCLEOTIDE SEQUENCE [LARGE SCALE GENOMIC DNA]</scope>
    <source>
        <strain evidence="6 7">ATCC 49175</strain>
    </source>
</reference>
<gene>
    <name evidence="6" type="ORF">HMPREF0444_1278</name>
</gene>
<dbReference type="STRING" id="638301.HMPREF0444_1278"/>
<dbReference type="Proteomes" id="UP000005926">
    <property type="component" value="Unassembled WGS sequence"/>
</dbReference>
<evidence type="ECO:0000256" key="3">
    <source>
        <dbReference type="ARBA" id="ARBA00023163"/>
    </source>
</evidence>
<dbReference type="InterPro" id="IPR050624">
    <property type="entry name" value="HTH-type_Tx_Regulator"/>
</dbReference>
<keyword evidence="2 4" id="KW-0238">DNA-binding</keyword>
<evidence type="ECO:0000256" key="4">
    <source>
        <dbReference type="PROSITE-ProRule" id="PRU00335"/>
    </source>
</evidence>
<dbReference type="RefSeq" id="WP_005607582.1">
    <property type="nucleotide sequence ID" value="NZ_CP102283.1"/>
</dbReference>
<evidence type="ECO:0000259" key="5">
    <source>
        <dbReference type="PROSITE" id="PS50977"/>
    </source>
</evidence>
<dbReference type="PANTHER" id="PTHR43479:SF11">
    <property type="entry name" value="ACREF_ENVCD OPERON REPRESSOR-RELATED"/>
    <property type="match status" value="1"/>
</dbReference>
<dbReference type="InterPro" id="IPR009057">
    <property type="entry name" value="Homeodomain-like_sf"/>
</dbReference>